<dbReference type="Proteomes" id="UP000257067">
    <property type="component" value="Unassembled WGS sequence"/>
</dbReference>
<dbReference type="SUPFAM" id="SSF52540">
    <property type="entry name" value="P-loop containing nucleoside triphosphate hydrolases"/>
    <property type="match status" value="1"/>
</dbReference>
<protein>
    <recommendedName>
        <fullName evidence="1">AAA+ ATPase domain-containing protein</fullName>
    </recommendedName>
</protein>
<dbReference type="AlphaFoldDB" id="A0A3D8IW48"/>
<dbReference type="SMART" id="SM00382">
    <property type="entry name" value="AAA"/>
    <property type="match status" value="1"/>
</dbReference>
<evidence type="ECO:0000259" key="1">
    <source>
        <dbReference type="SMART" id="SM00382"/>
    </source>
</evidence>
<reference evidence="2 3" key="1">
    <citation type="submission" date="2018-04" db="EMBL/GenBank/DDBJ databases">
        <title>Novel Campyloabacter and Helicobacter Species and Strains.</title>
        <authorList>
            <person name="Mannion A.J."/>
            <person name="Shen Z."/>
            <person name="Fox J.G."/>
        </authorList>
    </citation>
    <scope>NUCLEOTIDE SEQUENCE [LARGE SCALE GENOMIC DNA]</scope>
    <source>
        <strain evidence="2 3">ATCC 700242</strain>
    </source>
</reference>
<dbReference type="InterPro" id="IPR003593">
    <property type="entry name" value="AAA+_ATPase"/>
</dbReference>
<dbReference type="RefSeq" id="WP_104724596.1">
    <property type="nucleotide sequence ID" value="NZ_FZNE01000003.1"/>
</dbReference>
<name>A0A3D8IW48_9HELI</name>
<evidence type="ECO:0000313" key="3">
    <source>
        <dbReference type="Proteomes" id="UP000257067"/>
    </source>
</evidence>
<feature type="domain" description="AAA+ ATPase" evidence="1">
    <location>
        <begin position="28"/>
        <end position="363"/>
    </location>
</feature>
<keyword evidence="3" id="KW-1185">Reference proteome</keyword>
<dbReference type="Pfam" id="PF13304">
    <property type="entry name" value="AAA_21"/>
    <property type="match status" value="1"/>
</dbReference>
<dbReference type="OrthoDB" id="3237462at2"/>
<dbReference type="InterPro" id="IPR051396">
    <property type="entry name" value="Bact_Antivir_Def_Nuclease"/>
</dbReference>
<dbReference type="InterPro" id="IPR027417">
    <property type="entry name" value="P-loop_NTPase"/>
</dbReference>
<sequence length="580" mass="67491">MYLKFIGIKNIGAIEELRIESSFTEEGNPKPIVIVGENGTGKTILLSSLIDSFYEIGSMLFDNIGKQHGASRRLYKVQGGGNLRINSQNGFVALGFEASDSQIIEYADTIKANIQEIQRMFPSFKLQFQSTGKSITQFNNQIKKKLQLEWKTQAHYYQPAYRYEEPFWKNPVFYEESLFKLQRRFINNLNKEIEIISSSEKNKSFVMDIVLDSYLYSGENQKRLEVINSLIQRIKGDSEAHLAFNRRQITNSRITIFSGGKMLVPSIDCLSLGESVLFNMFVNIIRHCDLFESSMEEMRGIVVIDEVDIHLHSKLQSEILPSLIELFPKIQFILTTHSPLFVLGMQKEFGDEGFDLIEMPTGKKITTERFKEFDEAYRVLTETKKFQDDLEKQIANTHKSFVFVEGSIDIDYIEKICELFECKDILDKVQLCDGGGYQNLNKIWEMRKNNFFQNIKNKVLLLYDCDTKTKDEKNENLVKRIIPPLEVSLVDRGIENLFSKNTIKKIDVENPQFFTYFSEMKTRTDGKEETIPERYQVNNNQKRNLCNWICENGTKEDFENFKVIIEILENFLQEENKEPQ</sequence>
<dbReference type="InterPro" id="IPR003959">
    <property type="entry name" value="ATPase_AAA_core"/>
</dbReference>
<organism evidence="2 3">
    <name type="scientific">Helicobacter cholecystus</name>
    <dbReference type="NCBI Taxonomy" id="45498"/>
    <lineage>
        <taxon>Bacteria</taxon>
        <taxon>Pseudomonadati</taxon>
        <taxon>Campylobacterota</taxon>
        <taxon>Epsilonproteobacteria</taxon>
        <taxon>Campylobacterales</taxon>
        <taxon>Helicobacteraceae</taxon>
        <taxon>Helicobacter</taxon>
    </lineage>
</organism>
<dbReference type="PANTHER" id="PTHR43581">
    <property type="entry name" value="ATP/GTP PHOSPHATASE"/>
    <property type="match status" value="1"/>
</dbReference>
<dbReference type="EMBL" id="NXLU01000002">
    <property type="protein sequence ID" value="RDU69452.1"/>
    <property type="molecule type" value="Genomic_DNA"/>
</dbReference>
<dbReference type="GO" id="GO:0005524">
    <property type="term" value="F:ATP binding"/>
    <property type="evidence" value="ECO:0007669"/>
    <property type="project" value="InterPro"/>
</dbReference>
<dbReference type="PANTHER" id="PTHR43581:SF2">
    <property type="entry name" value="EXCINUCLEASE ATPASE SUBUNIT"/>
    <property type="match status" value="1"/>
</dbReference>
<gene>
    <name evidence="2" type="ORF">CQA62_02045</name>
</gene>
<accession>A0A3D8IW48</accession>
<proteinExistence type="predicted"/>
<dbReference type="GO" id="GO:0016887">
    <property type="term" value="F:ATP hydrolysis activity"/>
    <property type="evidence" value="ECO:0007669"/>
    <property type="project" value="InterPro"/>
</dbReference>
<dbReference type="Gene3D" id="3.40.50.300">
    <property type="entry name" value="P-loop containing nucleotide triphosphate hydrolases"/>
    <property type="match status" value="1"/>
</dbReference>
<evidence type="ECO:0000313" key="2">
    <source>
        <dbReference type="EMBL" id="RDU69452.1"/>
    </source>
</evidence>
<comment type="caution">
    <text evidence="2">The sequence shown here is derived from an EMBL/GenBank/DDBJ whole genome shotgun (WGS) entry which is preliminary data.</text>
</comment>